<evidence type="ECO:0000313" key="3">
    <source>
        <dbReference type="Proteomes" id="UP000198310"/>
    </source>
</evidence>
<protein>
    <recommendedName>
        <fullName evidence="4">4-amino-4-deoxy-L-arabinose transferase</fullName>
    </recommendedName>
</protein>
<name>A0A238VCA4_9BACT</name>
<evidence type="ECO:0000256" key="1">
    <source>
        <dbReference type="SAM" id="Phobius"/>
    </source>
</evidence>
<dbReference type="InterPro" id="IPR046107">
    <property type="entry name" value="DUF6044"/>
</dbReference>
<dbReference type="Proteomes" id="UP000198310">
    <property type="component" value="Unassembled WGS sequence"/>
</dbReference>
<feature type="transmembrane region" description="Helical" evidence="1">
    <location>
        <begin position="286"/>
        <end position="303"/>
    </location>
</feature>
<accession>A0A238VCA4</accession>
<feature type="transmembrane region" description="Helical" evidence="1">
    <location>
        <begin position="354"/>
        <end position="374"/>
    </location>
</feature>
<feature type="transmembrane region" description="Helical" evidence="1">
    <location>
        <begin position="188"/>
        <end position="209"/>
    </location>
</feature>
<feature type="transmembrane region" description="Helical" evidence="1">
    <location>
        <begin position="135"/>
        <end position="168"/>
    </location>
</feature>
<dbReference type="EMBL" id="FZNS01000001">
    <property type="protein sequence ID" value="SNR31886.1"/>
    <property type="molecule type" value="Genomic_DNA"/>
</dbReference>
<feature type="transmembrane region" description="Helical" evidence="1">
    <location>
        <begin position="15"/>
        <end position="35"/>
    </location>
</feature>
<evidence type="ECO:0008006" key="4">
    <source>
        <dbReference type="Google" id="ProtNLM"/>
    </source>
</evidence>
<organism evidence="2 3">
    <name type="scientific">Hymenobacter mucosus</name>
    <dbReference type="NCBI Taxonomy" id="1411120"/>
    <lineage>
        <taxon>Bacteria</taxon>
        <taxon>Pseudomonadati</taxon>
        <taxon>Bacteroidota</taxon>
        <taxon>Cytophagia</taxon>
        <taxon>Cytophagales</taxon>
        <taxon>Hymenobacteraceae</taxon>
        <taxon>Hymenobacter</taxon>
    </lineage>
</organism>
<feature type="transmembrane region" description="Helical" evidence="1">
    <location>
        <begin position="261"/>
        <end position="279"/>
    </location>
</feature>
<feature type="transmembrane region" description="Helical" evidence="1">
    <location>
        <begin position="101"/>
        <end position="123"/>
    </location>
</feature>
<dbReference type="AlphaFoldDB" id="A0A238VCA4"/>
<sequence>MPDVIERPVPVRRRVLPLLWAVVAVLLFHAPYLWLGSASYVTLDDNLDTEVVLPWLLTRSGTALDYHASTVVPALMNGVPRNALRPGLSLTVLLFNSFEPLTAYLLNQLLVRLVALLGMYRLVRQYGLPKPAQRGLAALLALAWAILPLYSMYGISVLGQPWVLLALLQLRRPGASWLHLLPLVLFPLWSNLVLAGAFVLLGGAAVLGIDAVRSGRVAWRAVAGLASMALLYAVVEYPLLYSLLIERQFVPHRVEFDYARLTPGGVGAGILASARYFLLGQYHAGLFLRAAPVLAAGLAVWVTPSPRRYPLVRELSFLLVVLGLTAVFCGFYPQLMGAVQKQLPLLRTFNLSRFHFLTPLLWFVVLVLSLRHLPSAAARWSVVGLQLLIGLAMNTEWVINLRYLAGRAPANEPSYAAYIAPALFQRIQADVKARTGLEPAQYRVASLGLPPAVASLNGFYTLDAYLNNYPLTYKRQFRPLIADELARSPTLATYFDAWGNRCYLFSAELGKNFRVGAVPMRIIREWRFNAAAFRKLGGRYVLSAARLATPARSGLRLAGDYAMAGAYWHIWVYEVQ</sequence>
<feature type="transmembrane region" description="Helical" evidence="1">
    <location>
        <begin position="315"/>
        <end position="333"/>
    </location>
</feature>
<keyword evidence="1" id="KW-1133">Transmembrane helix</keyword>
<keyword evidence="1" id="KW-0472">Membrane</keyword>
<dbReference type="Pfam" id="PF19510">
    <property type="entry name" value="DUF6044"/>
    <property type="match status" value="1"/>
</dbReference>
<keyword evidence="1" id="KW-0812">Transmembrane</keyword>
<gene>
    <name evidence="2" type="ORF">SAMN06269173_101435</name>
</gene>
<proteinExistence type="predicted"/>
<evidence type="ECO:0000313" key="2">
    <source>
        <dbReference type="EMBL" id="SNR31886.1"/>
    </source>
</evidence>
<keyword evidence="3" id="KW-1185">Reference proteome</keyword>
<feature type="transmembrane region" description="Helical" evidence="1">
    <location>
        <begin position="221"/>
        <end position="241"/>
    </location>
</feature>
<reference evidence="3" key="1">
    <citation type="submission" date="2017-06" db="EMBL/GenBank/DDBJ databases">
        <authorList>
            <person name="Varghese N."/>
            <person name="Submissions S."/>
        </authorList>
    </citation>
    <scope>NUCLEOTIDE SEQUENCE [LARGE SCALE GENOMIC DNA]</scope>
    <source>
        <strain evidence="3">DSM 28041</strain>
    </source>
</reference>
<dbReference type="RefSeq" id="WP_089331500.1">
    <property type="nucleotide sequence ID" value="NZ_FZNS01000001.1"/>
</dbReference>